<evidence type="ECO:0000313" key="4">
    <source>
        <dbReference type="Proteomes" id="UP000887013"/>
    </source>
</evidence>
<dbReference type="PANTHER" id="PTHR31432:SF0">
    <property type="entry name" value="INTRAFLAGELLAR TRANSPORT PROTEIN 74 HOMOLOG"/>
    <property type="match status" value="1"/>
</dbReference>
<evidence type="ECO:0000256" key="1">
    <source>
        <dbReference type="SAM" id="Coils"/>
    </source>
</evidence>
<reference evidence="3" key="1">
    <citation type="submission" date="2020-08" db="EMBL/GenBank/DDBJ databases">
        <title>Multicomponent nature underlies the extraordinary mechanical properties of spider dragline silk.</title>
        <authorList>
            <person name="Kono N."/>
            <person name="Nakamura H."/>
            <person name="Mori M."/>
            <person name="Yoshida Y."/>
            <person name="Ohtoshi R."/>
            <person name="Malay A.D."/>
            <person name="Moran D.A.P."/>
            <person name="Tomita M."/>
            <person name="Numata K."/>
            <person name="Arakawa K."/>
        </authorList>
    </citation>
    <scope>NUCLEOTIDE SEQUENCE</scope>
</reference>
<evidence type="ECO:0000313" key="3">
    <source>
        <dbReference type="EMBL" id="GFS86404.1"/>
    </source>
</evidence>
<feature type="region of interest" description="Disordered" evidence="2">
    <location>
        <begin position="328"/>
        <end position="347"/>
    </location>
</feature>
<keyword evidence="1" id="KW-0175">Coiled coil</keyword>
<keyword evidence="4" id="KW-1185">Reference proteome</keyword>
<dbReference type="GO" id="GO:0005929">
    <property type="term" value="C:cilium"/>
    <property type="evidence" value="ECO:0007669"/>
    <property type="project" value="TreeGrafter"/>
</dbReference>
<proteinExistence type="predicted"/>
<organism evidence="3 4">
    <name type="scientific">Nephila pilipes</name>
    <name type="common">Giant wood spider</name>
    <name type="synonym">Nephila maculata</name>
    <dbReference type="NCBI Taxonomy" id="299642"/>
    <lineage>
        <taxon>Eukaryota</taxon>
        <taxon>Metazoa</taxon>
        <taxon>Ecdysozoa</taxon>
        <taxon>Arthropoda</taxon>
        <taxon>Chelicerata</taxon>
        <taxon>Arachnida</taxon>
        <taxon>Araneae</taxon>
        <taxon>Araneomorphae</taxon>
        <taxon>Entelegynae</taxon>
        <taxon>Araneoidea</taxon>
        <taxon>Nephilidae</taxon>
        <taxon>Nephila</taxon>
    </lineage>
</organism>
<evidence type="ECO:0000256" key="2">
    <source>
        <dbReference type="SAM" id="MobiDB-lite"/>
    </source>
</evidence>
<dbReference type="OrthoDB" id="444379at2759"/>
<accession>A0A8X6T9C1</accession>
<protein>
    <submittedName>
        <fullName evidence="3">Intraflagellar transport protein 74 homolog</fullName>
    </submittedName>
</protein>
<dbReference type="GO" id="GO:0035735">
    <property type="term" value="P:intraciliary transport involved in cilium assembly"/>
    <property type="evidence" value="ECO:0007669"/>
    <property type="project" value="TreeGrafter"/>
</dbReference>
<dbReference type="Proteomes" id="UP000887013">
    <property type="component" value="Unassembled WGS sequence"/>
</dbReference>
<sequence length="626" mass="72057">MLDKPKNCFHGNQKSFVVTLLIINKKIVMDGRPPTSAGNRPGSGLRPMSSARQPTSLALPSRSGIPGTASRLITASSNRPGTRSGFAQGVGVLSHINVVDRPMSQQGLVTPRTGVRTPRRQVQDKSYFMGLLRSKINELTAEISRITKEIDLLSKEQSTYLTYEKRAEQQALELKSLQGQLADYNLLVDKLNTDAEMSDVQQEYRDLKTQNENEAVSIDGLFEQRQEREAQLSQLEAEITQERYVAENLTSTMSPELRQQYNDLKKNDNILQRSLEKFQQDLDLLVTQKMSLEEELSLSQIKQDASNLYNKLREVEEKRDALILEEKSKGTPAQERESLVQQVKEHNTEITSIERQAAEIREQISRTKTELEQIDLEIEDHQGERASKYRELKKREETMDSFLSTFDENQSSGMERKSQLESTIVVLLEKLSRNIGHFHHIPTPQELALLKDDLQFKEGEMEKSRMTVMTLSNEQKKLAMDLTKIEQLETKIQQELETLQQKITTMEKEIIVYSDLESLKSAAEEKRNKLIEEEKILKRQKDCTKHVVGELNVGYETLKNKLNDNETYTQLCNLERRWQHLEQNNFAMQEFVASKKAQTDYSKNKSFVKETLTLLNEMLQEPLSQR</sequence>
<gene>
    <name evidence="3" type="primary">IFT74</name>
    <name evidence="3" type="ORF">NPIL_290001</name>
</gene>
<dbReference type="EMBL" id="BMAW01052596">
    <property type="protein sequence ID" value="GFS86404.1"/>
    <property type="molecule type" value="Genomic_DNA"/>
</dbReference>
<dbReference type="GO" id="GO:0048487">
    <property type="term" value="F:beta-tubulin binding"/>
    <property type="evidence" value="ECO:0007669"/>
    <property type="project" value="InterPro"/>
</dbReference>
<feature type="region of interest" description="Disordered" evidence="2">
    <location>
        <begin position="30"/>
        <end position="64"/>
    </location>
</feature>
<dbReference type="InterPro" id="IPR029602">
    <property type="entry name" value="IFT74"/>
</dbReference>
<feature type="coiled-coil region" evidence="1">
    <location>
        <begin position="471"/>
        <end position="540"/>
    </location>
</feature>
<dbReference type="AlphaFoldDB" id="A0A8X6T9C1"/>
<comment type="caution">
    <text evidence="3">The sequence shown here is derived from an EMBL/GenBank/DDBJ whole genome shotgun (WGS) entry which is preliminary data.</text>
</comment>
<dbReference type="GO" id="GO:0030992">
    <property type="term" value="C:intraciliary transport particle B"/>
    <property type="evidence" value="ECO:0007669"/>
    <property type="project" value="InterPro"/>
</dbReference>
<name>A0A8X6T9C1_NEPPI</name>
<dbReference type="PANTHER" id="PTHR31432">
    <property type="entry name" value="INTRAFLAGELLAR TRANSPORT PROTEIN 74 HOMOLOG"/>
    <property type="match status" value="1"/>
</dbReference>